<reference evidence="2 3" key="2">
    <citation type="submission" date="2018-11" db="EMBL/GenBank/DDBJ databases">
        <authorList>
            <consortium name="Pathogen Informatics"/>
        </authorList>
    </citation>
    <scope>NUCLEOTIDE SEQUENCE [LARGE SCALE GENOMIC DNA]</scope>
    <source>
        <strain evidence="2 3">Egypt</strain>
    </source>
</reference>
<proteinExistence type="predicted"/>
<name>A0A183AH58_9TREM</name>
<evidence type="ECO:0000313" key="2">
    <source>
        <dbReference type="EMBL" id="VDP77957.1"/>
    </source>
</evidence>
<dbReference type="WBParaSite" id="ECPE_0000630601-mRNA-1">
    <property type="protein sequence ID" value="ECPE_0000630601-mRNA-1"/>
    <property type="gene ID" value="ECPE_0000630601"/>
</dbReference>
<keyword evidence="3" id="KW-1185">Reference proteome</keyword>
<feature type="compositionally biased region" description="Polar residues" evidence="1">
    <location>
        <begin position="27"/>
        <end position="38"/>
    </location>
</feature>
<dbReference type="AlphaFoldDB" id="A0A183AH58"/>
<feature type="compositionally biased region" description="Low complexity" evidence="1">
    <location>
        <begin position="1"/>
        <end position="19"/>
    </location>
</feature>
<dbReference type="Proteomes" id="UP000272942">
    <property type="component" value="Unassembled WGS sequence"/>
</dbReference>
<gene>
    <name evidence="2" type="ORF">ECPE_LOCUS6293</name>
</gene>
<reference evidence="4" key="1">
    <citation type="submission" date="2016-06" db="UniProtKB">
        <authorList>
            <consortium name="WormBaseParasite"/>
        </authorList>
    </citation>
    <scope>IDENTIFICATION</scope>
</reference>
<evidence type="ECO:0000313" key="3">
    <source>
        <dbReference type="Proteomes" id="UP000272942"/>
    </source>
</evidence>
<evidence type="ECO:0000256" key="1">
    <source>
        <dbReference type="SAM" id="MobiDB-lite"/>
    </source>
</evidence>
<accession>A0A183AH58</accession>
<dbReference type="EMBL" id="UZAN01043287">
    <property type="protein sequence ID" value="VDP77957.1"/>
    <property type="molecule type" value="Genomic_DNA"/>
</dbReference>
<organism evidence="4">
    <name type="scientific">Echinostoma caproni</name>
    <dbReference type="NCBI Taxonomy" id="27848"/>
    <lineage>
        <taxon>Eukaryota</taxon>
        <taxon>Metazoa</taxon>
        <taxon>Spiralia</taxon>
        <taxon>Lophotrochozoa</taxon>
        <taxon>Platyhelminthes</taxon>
        <taxon>Trematoda</taxon>
        <taxon>Digenea</taxon>
        <taxon>Plagiorchiida</taxon>
        <taxon>Echinostomata</taxon>
        <taxon>Echinostomatoidea</taxon>
        <taxon>Echinostomatidae</taxon>
        <taxon>Echinostoma</taxon>
    </lineage>
</organism>
<evidence type="ECO:0000313" key="4">
    <source>
        <dbReference type="WBParaSite" id="ECPE_0000630601-mRNA-1"/>
    </source>
</evidence>
<feature type="region of interest" description="Disordered" evidence="1">
    <location>
        <begin position="1"/>
        <end position="85"/>
    </location>
</feature>
<protein>
    <submittedName>
        <fullName evidence="2 4">Uncharacterized protein</fullName>
    </submittedName>
</protein>
<sequence>MSANRARAMQRSSSASSGRVPPIPSVPNESPRQSTSSVIHIPSIRMPDEEDGEETTTGLNLTESGDSPIRLSSDDDQTDKDRYGP</sequence>